<proteinExistence type="predicted"/>
<dbReference type="AlphaFoldDB" id="A0A9E7DCN6"/>
<dbReference type="Proteomes" id="UP000830236">
    <property type="component" value="Chromosome"/>
</dbReference>
<evidence type="ECO:0000313" key="2">
    <source>
        <dbReference type="EMBL" id="UQF80461.1"/>
    </source>
</evidence>
<evidence type="ECO:0000313" key="3">
    <source>
        <dbReference type="Proteomes" id="UP000830236"/>
    </source>
</evidence>
<gene>
    <name evidence="2" type="ORF">M3I41_04175</name>
</gene>
<dbReference type="EMBL" id="CP097095">
    <property type="protein sequence ID" value="UQF80461.1"/>
    <property type="molecule type" value="Genomic_DNA"/>
</dbReference>
<keyword evidence="1" id="KW-1133">Transmembrane helix</keyword>
<organism evidence="2 3">
    <name type="scientific">Actinomyces graevenitzii</name>
    <dbReference type="NCBI Taxonomy" id="55565"/>
    <lineage>
        <taxon>Bacteria</taxon>
        <taxon>Bacillati</taxon>
        <taxon>Actinomycetota</taxon>
        <taxon>Actinomycetes</taxon>
        <taxon>Actinomycetales</taxon>
        <taxon>Actinomycetaceae</taxon>
        <taxon>Actinomyces</taxon>
    </lineage>
</organism>
<evidence type="ECO:0000256" key="1">
    <source>
        <dbReference type="SAM" id="Phobius"/>
    </source>
</evidence>
<reference evidence="2" key="1">
    <citation type="submission" date="2022-05" db="EMBL/GenBank/DDBJ databases">
        <title>Using nanopore sequencing to obtain complete genomes from saliva samples.</title>
        <authorList>
            <person name="Baker J.L."/>
        </authorList>
    </citation>
    <scope>NUCLEOTIDE SEQUENCE</scope>
    <source>
        <strain evidence="2">JCVI-JB-Ag32</strain>
    </source>
</reference>
<dbReference type="KEGG" id="agh:M3I41_04175"/>
<accession>A0A9E7DCN6</accession>
<protein>
    <submittedName>
        <fullName evidence="2">Uncharacterized protein</fullName>
    </submittedName>
</protein>
<keyword evidence="1" id="KW-0472">Membrane</keyword>
<keyword evidence="1" id="KW-0812">Transmembrane</keyword>
<name>A0A9E7DCN6_9ACTO</name>
<feature type="transmembrane region" description="Helical" evidence="1">
    <location>
        <begin position="15"/>
        <end position="38"/>
    </location>
</feature>
<sequence>MISAAPLLPPAAIDALLAVLLVVVIVLVAGWFLFAYAVRVDRLHRQVLAARLIVSGQLSKRAHAAIELANAQVLDQADSEKLCQAAHDASRCEEPIVGDGLDPRNRSGNAAKRVAYENQLTSVMREVLTDETRNSLMQEADATALLRRLDAAQQKLEVAVHVHNNQVKDARKVRQRALVRIAHLAGRAPLPAPVEI</sequence>